<organism evidence="2 3">
    <name type="scientific">Malus domestica</name>
    <name type="common">Apple</name>
    <name type="synonym">Pyrus malus</name>
    <dbReference type="NCBI Taxonomy" id="3750"/>
    <lineage>
        <taxon>Eukaryota</taxon>
        <taxon>Viridiplantae</taxon>
        <taxon>Streptophyta</taxon>
        <taxon>Embryophyta</taxon>
        <taxon>Tracheophyta</taxon>
        <taxon>Spermatophyta</taxon>
        <taxon>Magnoliopsida</taxon>
        <taxon>eudicotyledons</taxon>
        <taxon>Gunneridae</taxon>
        <taxon>Pentapetalae</taxon>
        <taxon>rosids</taxon>
        <taxon>fabids</taxon>
        <taxon>Rosales</taxon>
        <taxon>Rosaceae</taxon>
        <taxon>Amygdaloideae</taxon>
        <taxon>Maleae</taxon>
        <taxon>Malus</taxon>
    </lineage>
</organism>
<feature type="compositionally biased region" description="Basic and acidic residues" evidence="1">
    <location>
        <begin position="33"/>
        <end position="66"/>
    </location>
</feature>
<feature type="compositionally biased region" description="Basic and acidic residues" evidence="1">
    <location>
        <begin position="1"/>
        <end position="18"/>
    </location>
</feature>
<evidence type="ECO:0000313" key="3">
    <source>
        <dbReference type="Proteomes" id="UP000290289"/>
    </source>
</evidence>
<evidence type="ECO:0000313" key="2">
    <source>
        <dbReference type="EMBL" id="RXI01328.1"/>
    </source>
</evidence>
<dbReference type="EMBL" id="RDQH01000330">
    <property type="protein sequence ID" value="RXI01328.1"/>
    <property type="molecule type" value="Genomic_DNA"/>
</dbReference>
<comment type="caution">
    <text evidence="2">The sequence shown here is derived from an EMBL/GenBank/DDBJ whole genome shotgun (WGS) entry which is preliminary data.</text>
</comment>
<dbReference type="Proteomes" id="UP000290289">
    <property type="component" value="Chromosome 4"/>
</dbReference>
<dbReference type="AlphaFoldDB" id="A0A498K1Y8"/>
<evidence type="ECO:0000256" key="1">
    <source>
        <dbReference type="SAM" id="MobiDB-lite"/>
    </source>
</evidence>
<sequence>MKPKDPGPGRYDSSRGDVVEDEWEKGLAQGHEGNVRRSEDGGNGRFEFDRVGHKLEGKGHGEEAGVRKPTLRSR</sequence>
<reference evidence="2 3" key="1">
    <citation type="submission" date="2018-10" db="EMBL/GenBank/DDBJ databases">
        <title>A high-quality apple genome assembly.</title>
        <authorList>
            <person name="Hu J."/>
        </authorList>
    </citation>
    <scope>NUCLEOTIDE SEQUENCE [LARGE SCALE GENOMIC DNA]</scope>
    <source>
        <strain evidence="3">cv. HFTH1</strain>
        <tissue evidence="2">Young leaf</tissue>
    </source>
</reference>
<name>A0A498K1Y8_MALDO</name>
<protein>
    <submittedName>
        <fullName evidence="2">Uncharacterized protein</fullName>
    </submittedName>
</protein>
<feature type="region of interest" description="Disordered" evidence="1">
    <location>
        <begin position="1"/>
        <end position="74"/>
    </location>
</feature>
<gene>
    <name evidence="2" type="ORF">DVH24_001562</name>
</gene>
<accession>A0A498K1Y8</accession>
<keyword evidence="3" id="KW-1185">Reference proteome</keyword>
<proteinExistence type="predicted"/>